<dbReference type="SMART" id="SM00720">
    <property type="entry name" value="calpain_III"/>
    <property type="match status" value="1"/>
</dbReference>
<evidence type="ECO:0000256" key="3">
    <source>
        <dbReference type="ARBA" id="ARBA00022807"/>
    </source>
</evidence>
<name>D8LU44_ECTSI</name>
<dbReference type="InterPro" id="IPR036213">
    <property type="entry name" value="Calpain_III_sf"/>
</dbReference>
<evidence type="ECO:0000313" key="6">
    <source>
        <dbReference type="EMBL" id="CBN78086.1"/>
    </source>
</evidence>
<evidence type="ECO:0000256" key="2">
    <source>
        <dbReference type="ARBA" id="ARBA00022801"/>
    </source>
</evidence>
<dbReference type="GO" id="GO:0004198">
    <property type="term" value="F:calcium-dependent cysteine-type endopeptidase activity"/>
    <property type="evidence" value="ECO:0007669"/>
    <property type="project" value="InterPro"/>
</dbReference>
<comment type="caution">
    <text evidence="4">Lacks conserved residue(s) required for the propagation of feature annotation.</text>
</comment>
<evidence type="ECO:0000256" key="4">
    <source>
        <dbReference type="PROSITE-ProRule" id="PRU00239"/>
    </source>
</evidence>
<feature type="domain" description="Calpain catalytic" evidence="5">
    <location>
        <begin position="1"/>
        <end position="67"/>
    </location>
</feature>
<dbReference type="PANTHER" id="PTHR46143:SF1">
    <property type="entry name" value="CALPAIN-7"/>
    <property type="match status" value="1"/>
</dbReference>
<dbReference type="Proteomes" id="UP000002630">
    <property type="component" value="Linkage Group LG19"/>
</dbReference>
<dbReference type="STRING" id="2880.D8LU44"/>
<dbReference type="EMBL" id="FN649191">
    <property type="protein sequence ID" value="CBN78086.1"/>
    <property type="molecule type" value="Genomic_DNA"/>
</dbReference>
<gene>
    <name evidence="6" type="ORF">Esi_0095_0034</name>
</gene>
<dbReference type="Pfam" id="PF00648">
    <property type="entry name" value="Peptidase_C2"/>
    <property type="match status" value="1"/>
</dbReference>
<dbReference type="EMBL" id="FN649744">
    <property type="protein sequence ID" value="CBN78086.1"/>
    <property type="molecule type" value="Genomic_DNA"/>
</dbReference>
<proteinExistence type="predicted"/>
<evidence type="ECO:0000256" key="1">
    <source>
        <dbReference type="ARBA" id="ARBA00022670"/>
    </source>
</evidence>
<dbReference type="InterPro" id="IPR001300">
    <property type="entry name" value="Peptidase_C2_calpain_cat"/>
</dbReference>
<dbReference type="InParanoid" id="D8LU44"/>
<dbReference type="AlphaFoldDB" id="D8LU44"/>
<dbReference type="InterPro" id="IPR022683">
    <property type="entry name" value="Calpain_III"/>
</dbReference>
<keyword evidence="1" id="KW-0645">Protease</keyword>
<dbReference type="PROSITE" id="PS50203">
    <property type="entry name" value="CALPAIN_CAT"/>
    <property type="match status" value="1"/>
</dbReference>
<evidence type="ECO:0000259" key="5">
    <source>
        <dbReference type="PROSITE" id="PS50203"/>
    </source>
</evidence>
<dbReference type="InterPro" id="IPR038765">
    <property type="entry name" value="Papain-like_cys_pep_sf"/>
</dbReference>
<dbReference type="Gene3D" id="2.60.120.380">
    <property type="match status" value="2"/>
</dbReference>
<dbReference type="PANTHER" id="PTHR46143">
    <property type="entry name" value="CALPAIN-7"/>
    <property type="match status" value="1"/>
</dbReference>
<accession>D8LU44</accession>
<dbReference type="SUPFAM" id="SSF54001">
    <property type="entry name" value="Cysteine proteinases"/>
    <property type="match status" value="1"/>
</dbReference>
<organism evidence="6 7">
    <name type="scientific">Ectocarpus siliculosus</name>
    <name type="common">Brown alga</name>
    <name type="synonym">Conferva siliculosa</name>
    <dbReference type="NCBI Taxonomy" id="2880"/>
    <lineage>
        <taxon>Eukaryota</taxon>
        <taxon>Sar</taxon>
        <taxon>Stramenopiles</taxon>
        <taxon>Ochrophyta</taxon>
        <taxon>PX clade</taxon>
        <taxon>Phaeophyceae</taxon>
        <taxon>Ectocarpales</taxon>
        <taxon>Ectocarpaceae</taxon>
        <taxon>Ectocarpus</taxon>
    </lineage>
</organism>
<reference evidence="6 7" key="1">
    <citation type="journal article" date="2010" name="Nature">
        <title>The Ectocarpus genome and the independent evolution of multicellularity in brown algae.</title>
        <authorList>
            <person name="Cock J.M."/>
            <person name="Sterck L."/>
            <person name="Rouze P."/>
            <person name="Scornet D."/>
            <person name="Allen A.E."/>
            <person name="Amoutzias G."/>
            <person name="Anthouard V."/>
            <person name="Artiguenave F."/>
            <person name="Aury J.M."/>
            <person name="Badger J.H."/>
            <person name="Beszteri B."/>
            <person name="Billiau K."/>
            <person name="Bonnet E."/>
            <person name="Bothwell J.H."/>
            <person name="Bowler C."/>
            <person name="Boyen C."/>
            <person name="Brownlee C."/>
            <person name="Carrano C.J."/>
            <person name="Charrier B."/>
            <person name="Cho G.Y."/>
            <person name="Coelho S.M."/>
            <person name="Collen J."/>
            <person name="Corre E."/>
            <person name="Da Silva C."/>
            <person name="Delage L."/>
            <person name="Delaroque N."/>
            <person name="Dittami S.M."/>
            <person name="Doulbeau S."/>
            <person name="Elias M."/>
            <person name="Farnham G."/>
            <person name="Gachon C.M."/>
            <person name="Gschloessl B."/>
            <person name="Heesch S."/>
            <person name="Jabbari K."/>
            <person name="Jubin C."/>
            <person name="Kawai H."/>
            <person name="Kimura K."/>
            <person name="Kloareg B."/>
            <person name="Kupper F.C."/>
            <person name="Lang D."/>
            <person name="Le Bail A."/>
            <person name="Leblanc C."/>
            <person name="Lerouge P."/>
            <person name="Lohr M."/>
            <person name="Lopez P.J."/>
            <person name="Martens C."/>
            <person name="Maumus F."/>
            <person name="Michel G."/>
            <person name="Miranda-Saavedra D."/>
            <person name="Morales J."/>
            <person name="Moreau H."/>
            <person name="Motomura T."/>
            <person name="Nagasato C."/>
            <person name="Napoli C.A."/>
            <person name="Nelson D.R."/>
            <person name="Nyvall-Collen P."/>
            <person name="Peters A.F."/>
            <person name="Pommier C."/>
            <person name="Potin P."/>
            <person name="Poulain J."/>
            <person name="Quesneville H."/>
            <person name="Read B."/>
            <person name="Rensing S.A."/>
            <person name="Ritter A."/>
            <person name="Rousvoal S."/>
            <person name="Samanta M."/>
            <person name="Samson G."/>
            <person name="Schroeder D.C."/>
            <person name="Segurens B."/>
            <person name="Strittmatter M."/>
            <person name="Tonon T."/>
            <person name="Tregear J.W."/>
            <person name="Valentin K."/>
            <person name="von Dassow P."/>
            <person name="Yamagishi T."/>
            <person name="Van de Peer Y."/>
            <person name="Wincker P."/>
        </authorList>
    </citation>
    <scope>NUCLEOTIDE SEQUENCE [LARGE SCALE GENOMIC DNA]</scope>
    <source>
        <strain evidence="7">Ec32 / CCAP1310/4</strain>
    </source>
</reference>
<dbReference type="MEROPS" id="C02.029"/>
<dbReference type="Gene3D" id="3.90.70.10">
    <property type="entry name" value="Cysteine proteinases"/>
    <property type="match status" value="1"/>
</dbReference>
<keyword evidence="3" id="KW-0788">Thiol protease</keyword>
<dbReference type="SUPFAM" id="SSF49758">
    <property type="entry name" value="Calpain large subunit, middle domain (domain III)"/>
    <property type="match status" value="3"/>
</dbReference>
<keyword evidence="2" id="KW-0378">Hydrolase</keyword>
<dbReference type="OrthoDB" id="167576at2759"/>
<protein>
    <recommendedName>
        <fullName evidence="5">Calpain catalytic domain-containing protein</fullName>
    </recommendedName>
</protein>
<sequence>MRVKNPWSRKRWRGPYSVEDTQRWTPALKEAVKYDLETAMLKDNGVFWVDFASIFQYFKNVFMNWNPSVFSFRFVMHLRWPVNMGPKNDSFNLGDNPQLSLSVKSSAKNAVSGASGSAMAAAAGGAAAAVARTQSPTVWVLLSRHVTVIESDPAEGDFLTMHVYAGTQGKRVYYPDTPMFKGIYTNNPHTLVRFDLPENTGSTDKWVDYTLVVSQYEKKREVRYSVNVYCSDTFKLYHTPTAPEHARSIVGAWDQSSAGGALGRPLFYTNPQYAVVLTQKTKVHIEVRAPKDFQINATVVSQGGMRIDSVSSEREVMTTGSYRQGFCYAENVLPAGTYTVIFSTYKPGQVAGFVAKLCTTSPVRPPTRIPQEGEGMTSKQVVRGRWRQDDGTAAGCGNFGRYLDNPRYLFTVPSRASILLRVVIPENAGPFPEGRPAVNITLFPTTREGGGDSTAGPPEDTGGMHRGVGRISLNPKCQPTSNLAIASSNGGVYMDSSAGAVTESVEVEAGEYVAVVSSFRPQKADYEITIYTTPALARVQRIMG</sequence>
<keyword evidence="7" id="KW-1185">Reference proteome</keyword>
<evidence type="ECO:0000313" key="7">
    <source>
        <dbReference type="Proteomes" id="UP000002630"/>
    </source>
</evidence>
<dbReference type="eggNOG" id="KOG0045">
    <property type="taxonomic scope" value="Eukaryota"/>
</dbReference>
<dbReference type="OMA" id="LHVYNDT"/>
<dbReference type="InterPro" id="IPR051297">
    <property type="entry name" value="PalB/RIM13"/>
</dbReference>
<dbReference type="GO" id="GO:0006508">
    <property type="term" value="P:proteolysis"/>
    <property type="evidence" value="ECO:0007669"/>
    <property type="project" value="UniProtKB-KW"/>
</dbReference>